<dbReference type="PROSITE" id="PS50283">
    <property type="entry name" value="NA_SOLUT_SYMP_3"/>
    <property type="match status" value="1"/>
</dbReference>
<keyword evidence="10 14" id="KW-0472">Membrane</keyword>
<comment type="similarity">
    <text evidence="2 13">Belongs to the sodium:solute symporter (SSF) (TC 2.A.21) family.</text>
</comment>
<keyword evidence="5 14" id="KW-0812">Transmembrane</keyword>
<name>A0A937FW50_9BACT</name>
<evidence type="ECO:0000256" key="14">
    <source>
        <dbReference type="SAM" id="Phobius"/>
    </source>
</evidence>
<dbReference type="Gene3D" id="1.20.1730.10">
    <property type="entry name" value="Sodium/glucose cotransporter"/>
    <property type="match status" value="1"/>
</dbReference>
<dbReference type="EMBL" id="JAEUGD010000014">
    <property type="protein sequence ID" value="MBL6445470.1"/>
    <property type="molecule type" value="Genomic_DNA"/>
</dbReference>
<feature type="transmembrane region" description="Helical" evidence="14">
    <location>
        <begin position="477"/>
        <end position="497"/>
    </location>
</feature>
<dbReference type="GO" id="GO:0015824">
    <property type="term" value="P:proline transport"/>
    <property type="evidence" value="ECO:0007669"/>
    <property type="project" value="TreeGrafter"/>
</dbReference>
<evidence type="ECO:0000256" key="8">
    <source>
        <dbReference type="ARBA" id="ARBA00023053"/>
    </source>
</evidence>
<protein>
    <submittedName>
        <fullName evidence="15">Na+:solute symporter</fullName>
    </submittedName>
</protein>
<gene>
    <name evidence="15" type="ORF">JMN32_04075</name>
</gene>
<dbReference type="Pfam" id="PF00474">
    <property type="entry name" value="SSF"/>
    <property type="match status" value="1"/>
</dbReference>
<evidence type="ECO:0000256" key="11">
    <source>
        <dbReference type="ARBA" id="ARBA00023201"/>
    </source>
</evidence>
<evidence type="ECO:0000313" key="16">
    <source>
        <dbReference type="Proteomes" id="UP000614216"/>
    </source>
</evidence>
<evidence type="ECO:0000256" key="1">
    <source>
        <dbReference type="ARBA" id="ARBA00004651"/>
    </source>
</evidence>
<evidence type="ECO:0000256" key="5">
    <source>
        <dbReference type="ARBA" id="ARBA00022692"/>
    </source>
</evidence>
<comment type="catalytic activity">
    <reaction evidence="12">
        <text>L-proline(in) + Na(+)(in) = L-proline(out) + Na(+)(out)</text>
        <dbReference type="Rhea" id="RHEA:28967"/>
        <dbReference type="ChEBI" id="CHEBI:29101"/>
        <dbReference type="ChEBI" id="CHEBI:60039"/>
    </reaction>
</comment>
<feature type="transmembrane region" description="Helical" evidence="14">
    <location>
        <begin position="252"/>
        <end position="275"/>
    </location>
</feature>
<dbReference type="GO" id="GO:0005886">
    <property type="term" value="C:plasma membrane"/>
    <property type="evidence" value="ECO:0007669"/>
    <property type="project" value="UniProtKB-SubCell"/>
</dbReference>
<evidence type="ECO:0000256" key="3">
    <source>
        <dbReference type="ARBA" id="ARBA00022448"/>
    </source>
</evidence>
<dbReference type="AlphaFoldDB" id="A0A937FW50"/>
<feature type="transmembrane region" description="Helical" evidence="14">
    <location>
        <begin position="543"/>
        <end position="562"/>
    </location>
</feature>
<evidence type="ECO:0000256" key="9">
    <source>
        <dbReference type="ARBA" id="ARBA00023065"/>
    </source>
</evidence>
<feature type="transmembrane region" description="Helical" evidence="14">
    <location>
        <begin position="164"/>
        <end position="185"/>
    </location>
</feature>
<keyword evidence="8" id="KW-0915">Sodium</keyword>
<dbReference type="GO" id="GO:0015193">
    <property type="term" value="F:L-proline transmembrane transporter activity"/>
    <property type="evidence" value="ECO:0007669"/>
    <property type="project" value="TreeGrafter"/>
</dbReference>
<evidence type="ECO:0000256" key="13">
    <source>
        <dbReference type="RuleBase" id="RU362091"/>
    </source>
</evidence>
<feature type="transmembrane region" description="Helical" evidence="14">
    <location>
        <begin position="398"/>
        <end position="417"/>
    </location>
</feature>
<feature type="transmembrane region" description="Helical" evidence="14">
    <location>
        <begin position="451"/>
        <end position="471"/>
    </location>
</feature>
<evidence type="ECO:0000256" key="7">
    <source>
        <dbReference type="ARBA" id="ARBA00022989"/>
    </source>
</evidence>
<evidence type="ECO:0000313" key="15">
    <source>
        <dbReference type="EMBL" id="MBL6445470.1"/>
    </source>
</evidence>
<dbReference type="RefSeq" id="WP_202855012.1">
    <property type="nucleotide sequence ID" value="NZ_JAEUGD010000014.1"/>
</dbReference>
<keyword evidence="4" id="KW-1003">Cell membrane</keyword>
<feature type="transmembrane region" description="Helical" evidence="14">
    <location>
        <begin position="568"/>
        <end position="585"/>
    </location>
</feature>
<dbReference type="Proteomes" id="UP000614216">
    <property type="component" value="Unassembled WGS sequence"/>
</dbReference>
<sequence length="596" mass="66980">MKLELIDVIIIVGYLVLTIAPGFYFSKKASKDLQAYFLGSKTIPWWILGISNASGMFDITGTMWLVSMCFVYGLKSAWLPWIWPTFNQIFLMVYLSVWLRRSNVMTGAEWLEKRFGNGKGAELSQLVVVIFALVSVVGFIAYTFKGIGKFSQTFLPWDLAPDTYALILIGFTSLYVIKGGMYSVVITELIQFVIMTIASVAVGVIAMNLVSPEMLAEHIPEGWGNVFFGSHLDLDWTGIINDVNNKISEDGFSWFSFFVMMMIFKGVLVSMAGPVPNYDMQRILATKTAKDAAKMSGLVSLVMYFPRYMLVTGLTILAIVFLGPKINTETSFDFEMILPYSINNFIPVGFLGLLLAGLIAAFMSTYAATVNAAPVYFVNDIYKKYIKPDGSRKLYVRASYIASLVIIVLGISFGFVIDSINSVTQWVFGALFGGYTAANLLKWYWWRFNGFGYFCGMMAGLVASLLLPFLFPDVQPLYAFPFILITSLIVAIGGSLLTKSDNEDTLIDFYKNVRPWGWWGPVKQLTMQRYPDFKPNDNAGRDTFNIVIGVVWQFTLVVMPIYLVVRELWPMLIAFSIFAVTSVILKKNWLDKLEND</sequence>
<evidence type="ECO:0000256" key="2">
    <source>
        <dbReference type="ARBA" id="ARBA00006434"/>
    </source>
</evidence>
<comment type="subcellular location">
    <subcellularLocation>
        <location evidence="1">Cell membrane</location>
        <topology evidence="1">Multi-pass membrane protein</topology>
    </subcellularLocation>
</comment>
<keyword evidence="6" id="KW-0769">Symport</keyword>
<evidence type="ECO:0000256" key="6">
    <source>
        <dbReference type="ARBA" id="ARBA00022847"/>
    </source>
</evidence>
<evidence type="ECO:0000256" key="4">
    <source>
        <dbReference type="ARBA" id="ARBA00022475"/>
    </source>
</evidence>
<evidence type="ECO:0000256" key="10">
    <source>
        <dbReference type="ARBA" id="ARBA00023136"/>
    </source>
</evidence>
<feature type="transmembrane region" description="Helical" evidence="14">
    <location>
        <begin position="6"/>
        <end position="25"/>
    </location>
</feature>
<proteinExistence type="inferred from homology"/>
<keyword evidence="3" id="KW-0813">Transport</keyword>
<accession>A0A937FW50</accession>
<dbReference type="InterPro" id="IPR038377">
    <property type="entry name" value="Na/Glc_symporter_sf"/>
</dbReference>
<keyword evidence="9" id="KW-0406">Ion transport</keyword>
<evidence type="ECO:0000256" key="12">
    <source>
        <dbReference type="ARBA" id="ARBA00033708"/>
    </source>
</evidence>
<dbReference type="InterPro" id="IPR001734">
    <property type="entry name" value="Na/solute_symporter"/>
</dbReference>
<feature type="transmembrane region" description="Helical" evidence="14">
    <location>
        <begin position="192"/>
        <end position="210"/>
    </location>
</feature>
<dbReference type="InterPro" id="IPR050277">
    <property type="entry name" value="Sodium:Solute_Symporter"/>
</dbReference>
<comment type="caution">
    <text evidence="15">The sequence shown here is derived from an EMBL/GenBank/DDBJ whole genome shotgun (WGS) entry which is preliminary data.</text>
</comment>
<dbReference type="PANTHER" id="PTHR48086">
    <property type="entry name" value="SODIUM/PROLINE SYMPORTER-RELATED"/>
    <property type="match status" value="1"/>
</dbReference>
<feature type="transmembrane region" description="Helical" evidence="14">
    <location>
        <begin position="78"/>
        <end position="99"/>
    </location>
</feature>
<keyword evidence="11" id="KW-0739">Sodium transport</keyword>
<keyword evidence="16" id="KW-1185">Reference proteome</keyword>
<reference evidence="15" key="1">
    <citation type="submission" date="2021-01" db="EMBL/GenBank/DDBJ databases">
        <title>Fulvivirga kasyanovii gen. nov., sp nov., a novel member of the phylum Bacteroidetes isolated from seawater in a mussel farm.</title>
        <authorList>
            <person name="Zhao L.-H."/>
            <person name="Wang Z.-J."/>
        </authorList>
    </citation>
    <scope>NUCLEOTIDE SEQUENCE</scope>
    <source>
        <strain evidence="15">29W222</strain>
    </source>
</reference>
<dbReference type="PANTHER" id="PTHR48086:SF3">
    <property type="entry name" value="SODIUM_PROLINE SYMPORTER"/>
    <property type="match status" value="1"/>
</dbReference>
<feature type="transmembrane region" description="Helical" evidence="14">
    <location>
        <begin position="296"/>
        <end position="324"/>
    </location>
</feature>
<feature type="transmembrane region" description="Helical" evidence="14">
    <location>
        <begin position="423"/>
        <end position="444"/>
    </location>
</feature>
<feature type="transmembrane region" description="Helical" evidence="14">
    <location>
        <begin position="120"/>
        <end position="144"/>
    </location>
</feature>
<feature type="transmembrane region" description="Helical" evidence="14">
    <location>
        <begin position="45"/>
        <end position="66"/>
    </location>
</feature>
<organism evidence="15 16">
    <name type="scientific">Fulvivirga marina</name>
    <dbReference type="NCBI Taxonomy" id="2494733"/>
    <lineage>
        <taxon>Bacteria</taxon>
        <taxon>Pseudomonadati</taxon>
        <taxon>Bacteroidota</taxon>
        <taxon>Cytophagia</taxon>
        <taxon>Cytophagales</taxon>
        <taxon>Fulvivirgaceae</taxon>
        <taxon>Fulvivirga</taxon>
    </lineage>
</organism>
<keyword evidence="7 14" id="KW-1133">Transmembrane helix</keyword>
<dbReference type="CDD" id="cd11477">
    <property type="entry name" value="SLC5sbd_u1"/>
    <property type="match status" value="1"/>
</dbReference>
<dbReference type="GO" id="GO:0005298">
    <property type="term" value="F:proline:sodium symporter activity"/>
    <property type="evidence" value="ECO:0007669"/>
    <property type="project" value="TreeGrafter"/>
</dbReference>
<feature type="transmembrane region" description="Helical" evidence="14">
    <location>
        <begin position="344"/>
        <end position="377"/>
    </location>
</feature>